<feature type="region of interest" description="Disordered" evidence="1">
    <location>
        <begin position="263"/>
        <end position="282"/>
    </location>
</feature>
<dbReference type="Pfam" id="PF14559">
    <property type="entry name" value="TPR_19"/>
    <property type="match status" value="1"/>
</dbReference>
<gene>
    <name evidence="2" type="ORF">OsI_04480</name>
</gene>
<dbReference type="InterPro" id="IPR011990">
    <property type="entry name" value="TPR-like_helical_dom_sf"/>
</dbReference>
<evidence type="ECO:0000313" key="2">
    <source>
        <dbReference type="EMBL" id="EEC71827.1"/>
    </source>
</evidence>
<dbReference type="HOGENOM" id="CLU_021229_0_0_1"/>
<feature type="region of interest" description="Disordered" evidence="1">
    <location>
        <begin position="14"/>
        <end position="38"/>
    </location>
</feature>
<feature type="compositionally biased region" description="Low complexity" evidence="1">
    <location>
        <begin position="263"/>
        <end position="280"/>
    </location>
</feature>
<proteinExistence type="predicted"/>
<dbReference type="Gramene" id="BGIOSGA004823-TA">
    <property type="protein sequence ID" value="BGIOSGA004823-PA"/>
    <property type="gene ID" value="BGIOSGA004823"/>
</dbReference>
<reference evidence="2 3" key="1">
    <citation type="journal article" date="2005" name="PLoS Biol.">
        <title>The genomes of Oryza sativa: a history of duplications.</title>
        <authorList>
            <person name="Yu J."/>
            <person name="Wang J."/>
            <person name="Lin W."/>
            <person name="Li S."/>
            <person name="Li H."/>
            <person name="Zhou J."/>
            <person name="Ni P."/>
            <person name="Dong W."/>
            <person name="Hu S."/>
            <person name="Zeng C."/>
            <person name="Zhang J."/>
            <person name="Zhang Y."/>
            <person name="Li R."/>
            <person name="Xu Z."/>
            <person name="Li S."/>
            <person name="Li X."/>
            <person name="Zheng H."/>
            <person name="Cong L."/>
            <person name="Lin L."/>
            <person name="Yin J."/>
            <person name="Geng J."/>
            <person name="Li G."/>
            <person name="Shi J."/>
            <person name="Liu J."/>
            <person name="Lv H."/>
            <person name="Li J."/>
            <person name="Wang J."/>
            <person name="Deng Y."/>
            <person name="Ran L."/>
            <person name="Shi X."/>
            <person name="Wang X."/>
            <person name="Wu Q."/>
            <person name="Li C."/>
            <person name="Ren X."/>
            <person name="Wang J."/>
            <person name="Wang X."/>
            <person name="Li D."/>
            <person name="Liu D."/>
            <person name="Zhang X."/>
            <person name="Ji Z."/>
            <person name="Zhao W."/>
            <person name="Sun Y."/>
            <person name="Zhang Z."/>
            <person name="Bao J."/>
            <person name="Han Y."/>
            <person name="Dong L."/>
            <person name="Ji J."/>
            <person name="Chen P."/>
            <person name="Wu S."/>
            <person name="Liu J."/>
            <person name="Xiao Y."/>
            <person name="Bu D."/>
            <person name="Tan J."/>
            <person name="Yang L."/>
            <person name="Ye C."/>
            <person name="Zhang J."/>
            <person name="Xu J."/>
            <person name="Zhou Y."/>
            <person name="Yu Y."/>
            <person name="Zhang B."/>
            <person name="Zhuang S."/>
            <person name="Wei H."/>
            <person name="Liu B."/>
            <person name="Lei M."/>
            <person name="Yu H."/>
            <person name="Li Y."/>
            <person name="Xu H."/>
            <person name="Wei S."/>
            <person name="He X."/>
            <person name="Fang L."/>
            <person name="Zhang Z."/>
            <person name="Zhang Y."/>
            <person name="Huang X."/>
            <person name="Su Z."/>
            <person name="Tong W."/>
            <person name="Li J."/>
            <person name="Tong Z."/>
            <person name="Li S."/>
            <person name="Ye J."/>
            <person name="Wang L."/>
            <person name="Fang L."/>
            <person name="Lei T."/>
            <person name="Chen C."/>
            <person name="Chen H."/>
            <person name="Xu Z."/>
            <person name="Li H."/>
            <person name="Huang H."/>
            <person name="Zhang F."/>
            <person name="Xu H."/>
            <person name="Li N."/>
            <person name="Zhao C."/>
            <person name="Li S."/>
            <person name="Dong L."/>
            <person name="Huang Y."/>
            <person name="Li L."/>
            <person name="Xi Y."/>
            <person name="Qi Q."/>
            <person name="Li W."/>
            <person name="Zhang B."/>
            <person name="Hu W."/>
            <person name="Zhang Y."/>
            <person name="Tian X."/>
            <person name="Jiao Y."/>
            <person name="Liang X."/>
            <person name="Jin J."/>
            <person name="Gao L."/>
            <person name="Zheng W."/>
            <person name="Hao B."/>
            <person name="Liu S."/>
            <person name="Wang W."/>
            <person name="Yuan L."/>
            <person name="Cao M."/>
            <person name="McDermott J."/>
            <person name="Samudrala R."/>
            <person name="Wang J."/>
            <person name="Wong G.K."/>
            <person name="Yang H."/>
        </authorList>
    </citation>
    <scope>NUCLEOTIDE SEQUENCE [LARGE SCALE GENOMIC DNA]</scope>
    <source>
        <strain evidence="3">cv. 93-11</strain>
    </source>
</reference>
<feature type="compositionally biased region" description="Low complexity" evidence="1">
    <location>
        <begin position="14"/>
        <end position="33"/>
    </location>
</feature>
<dbReference type="Gene3D" id="1.25.40.10">
    <property type="entry name" value="Tetratricopeptide repeat domain"/>
    <property type="match status" value="1"/>
</dbReference>
<dbReference type="PANTHER" id="PTHR26312">
    <property type="entry name" value="TETRATRICOPEPTIDE REPEAT PROTEIN 5"/>
    <property type="match status" value="1"/>
</dbReference>
<dbReference type="EMBL" id="CM000126">
    <property type="protein sequence ID" value="EEC71827.1"/>
    <property type="molecule type" value="Genomic_DNA"/>
</dbReference>
<sequence length="759" mass="81339">MGIQVAAVTSSPCAVTTSSSSSLSPSSSAAATTSRRHGVLGGVRLSRGHSSLASWSVGMTRRRTGGHQMARRALSASIDSIGSDGGDDEEFLRRIKELAVGLHPGAAGCGWPASVERSASSVGLPLSLRMLKRKKQQQSRWDERLIDCAGESARGAVGRAFSSMVLIIRELQSFTLQMRQALFYEDLQRVLARVHAEMHASFVWLFQHIFSGTPALMVSVMLLLANFTVYSMGDSVAAAATLPPPQPPAATVAAVTSSPCAVTTSSSSSLSPSSSAAATTSRRHGVLGGVRLSRGQSSLASWSVGMTRRRTGGHQMARRALSASIDSIGSDGGDDEEFLRRIQELAVGLHPGAAGCGWPASVERSASSVGLPLSLRMLKRKKQQQQQQSRWDERLIDCAGESARGAVGRAFSSMVLIIRELQSFTLQMRQALFYEDLQRVLARVHAEMHASFVWLFQHIFSGTPALMVSVMLLLANFTVYSMGDSVAAAATLPPPQPPAATVAMVDTQHAEQSHSHQRFDHASLKTLSIGRTASVGGNSGGGGKVRPVAGATGDGRSDEWSNRQSGAVLPQDASQGTPGAGAEEAVPVSEAMAVEETEDELVIWKRIADEATRMQASVRAEALMDPDTLGQLVAPVEAKLDTEDTAEFAATEERYERAVSEEPDNSLLLSNFAQFLYTVQRDHDRAEHYFKRAVRAEPADAEAMGRYATFLWKARNDLAAAEETYQEAIAAEPSNSHHAAAYAHFLWNTGGDDTCYPLD</sequence>
<name>B8ACG3_ORYSI</name>
<accession>B8ACG3</accession>
<feature type="region of interest" description="Disordered" evidence="1">
    <location>
        <begin position="531"/>
        <end position="585"/>
    </location>
</feature>
<evidence type="ECO:0000256" key="1">
    <source>
        <dbReference type="SAM" id="MobiDB-lite"/>
    </source>
</evidence>
<dbReference type="AlphaFoldDB" id="B8ACG3"/>
<dbReference type="Proteomes" id="UP000007015">
    <property type="component" value="Chromosome 1"/>
</dbReference>
<dbReference type="SUPFAM" id="SSF48452">
    <property type="entry name" value="TPR-like"/>
    <property type="match status" value="1"/>
</dbReference>
<keyword evidence="3" id="KW-1185">Reference proteome</keyword>
<organism evidence="2 3">
    <name type="scientific">Oryza sativa subsp. indica</name>
    <name type="common">Rice</name>
    <dbReference type="NCBI Taxonomy" id="39946"/>
    <lineage>
        <taxon>Eukaryota</taxon>
        <taxon>Viridiplantae</taxon>
        <taxon>Streptophyta</taxon>
        <taxon>Embryophyta</taxon>
        <taxon>Tracheophyta</taxon>
        <taxon>Spermatophyta</taxon>
        <taxon>Magnoliopsida</taxon>
        <taxon>Liliopsida</taxon>
        <taxon>Poales</taxon>
        <taxon>Poaceae</taxon>
        <taxon>BOP clade</taxon>
        <taxon>Oryzoideae</taxon>
        <taxon>Oryzeae</taxon>
        <taxon>Oryzinae</taxon>
        <taxon>Oryza</taxon>
        <taxon>Oryza sativa</taxon>
    </lineage>
</organism>
<protein>
    <submittedName>
        <fullName evidence="2">Uncharacterized protein</fullName>
    </submittedName>
</protein>
<dbReference type="PANTHER" id="PTHR26312:SF132">
    <property type="entry name" value="OS01G0855200 PROTEIN"/>
    <property type="match status" value="1"/>
</dbReference>
<evidence type="ECO:0000313" key="3">
    <source>
        <dbReference type="Proteomes" id="UP000007015"/>
    </source>
</evidence>